<evidence type="ECO:0000313" key="1">
    <source>
        <dbReference type="EMBL" id="KZZ95203.1"/>
    </source>
</evidence>
<dbReference type="AlphaFoldDB" id="A0A162ILL4"/>
<keyword evidence="2" id="KW-1185">Reference proteome</keyword>
<dbReference type="Proteomes" id="UP000242877">
    <property type="component" value="Unassembled WGS sequence"/>
</dbReference>
<protein>
    <submittedName>
        <fullName evidence="1">Uncharacterized protein</fullName>
    </submittedName>
</protein>
<sequence length="419" mass="47592">MHTSPWHGEPTTWRPKARSVLQTEGADDLLPFPDAPIHMKYSTDDEDGFYTIPCVSTQTCEIQSVPIQIPNRSEGQLSNSSTMTNQEDNPLASLDMRIQDLPLRRLSPVLQDIASLMLNKLNVVIVGHIALRAYGLDQEVDNTVQVAVKSSHFRRVKQYLLSNGYFEEDFLSDSDSTSTYQTPSISSDLLVDSSCRLVRQTAGGPVYLTLSDAAVWNLSLGTEYKRSIQTLPHTHIPFLKFDVYLKAVLRTSAGLYRGRSAATMHYATRGIDDIAKKMIAICPPEIKASLKPADRFMAKYLPCRNKTRDWESYVCQQAIMIYLHEISFKEAECRLPRVDSVMQAFAESPQKSLKQKKFWRKESLMTDPGKDQPETGFITLIEPRSSVNPKHRVVYRFRRVVDRISRDRHSQVKAANVYV</sequence>
<organism evidence="1 2">
    <name type="scientific">Ascosphaera apis ARSEF 7405</name>
    <dbReference type="NCBI Taxonomy" id="392613"/>
    <lineage>
        <taxon>Eukaryota</taxon>
        <taxon>Fungi</taxon>
        <taxon>Dikarya</taxon>
        <taxon>Ascomycota</taxon>
        <taxon>Pezizomycotina</taxon>
        <taxon>Eurotiomycetes</taxon>
        <taxon>Eurotiomycetidae</taxon>
        <taxon>Onygenales</taxon>
        <taxon>Ascosphaeraceae</taxon>
        <taxon>Ascosphaera</taxon>
    </lineage>
</organism>
<gene>
    <name evidence="1" type="ORF">AAP_01691</name>
</gene>
<evidence type="ECO:0000313" key="2">
    <source>
        <dbReference type="Proteomes" id="UP000242877"/>
    </source>
</evidence>
<comment type="caution">
    <text evidence="1">The sequence shown here is derived from an EMBL/GenBank/DDBJ whole genome shotgun (WGS) entry which is preliminary data.</text>
</comment>
<dbReference type="OrthoDB" id="4206620at2759"/>
<reference evidence="1 2" key="1">
    <citation type="journal article" date="2016" name="Genome Biol. Evol.">
        <title>Divergent and convergent evolution of fungal pathogenicity.</title>
        <authorList>
            <person name="Shang Y."/>
            <person name="Xiao G."/>
            <person name="Zheng P."/>
            <person name="Cen K."/>
            <person name="Zhan S."/>
            <person name="Wang C."/>
        </authorList>
    </citation>
    <scope>NUCLEOTIDE SEQUENCE [LARGE SCALE GENOMIC DNA]</scope>
    <source>
        <strain evidence="1 2">ARSEF 7405</strain>
    </source>
</reference>
<accession>A0A162ILL4</accession>
<dbReference type="EMBL" id="AZGZ01000005">
    <property type="protein sequence ID" value="KZZ95203.1"/>
    <property type="molecule type" value="Genomic_DNA"/>
</dbReference>
<proteinExistence type="predicted"/>
<name>A0A162ILL4_9EURO</name>
<dbReference type="VEuPathDB" id="FungiDB:AAP_01691"/>